<feature type="region of interest" description="Disordered" evidence="1">
    <location>
        <begin position="1"/>
        <end position="32"/>
    </location>
</feature>
<dbReference type="AlphaFoldDB" id="A0AA96JVV7"/>
<feature type="compositionally biased region" description="Polar residues" evidence="1">
    <location>
        <begin position="9"/>
        <end position="20"/>
    </location>
</feature>
<reference evidence="2 3" key="1">
    <citation type="submission" date="2023-01" db="EMBL/GenBank/DDBJ databases">
        <title>Cultivation and genomic characterization of new, ubiquitous marine nitrite-oxidizing bacteria from the Nitrospirales.</title>
        <authorList>
            <person name="Mueller A.J."/>
            <person name="Daebeler A."/>
            <person name="Herbold C.W."/>
            <person name="Kirkegaard R.H."/>
            <person name="Daims H."/>
        </authorList>
    </citation>
    <scope>NUCLEOTIDE SEQUENCE [LARGE SCALE GENOMIC DNA]</scope>
    <source>
        <strain evidence="2 3">DK</strain>
    </source>
</reference>
<keyword evidence="3" id="KW-1185">Reference proteome</keyword>
<gene>
    <name evidence="2" type="ORF">PQG83_00140</name>
</gene>
<accession>A0AA96JVV7</accession>
<organism evidence="2 3">
    <name type="scientific">Candidatus Nitrospira neomarina</name>
    <dbReference type="NCBI Taxonomy" id="3020899"/>
    <lineage>
        <taxon>Bacteria</taxon>
        <taxon>Pseudomonadati</taxon>
        <taxon>Nitrospirota</taxon>
        <taxon>Nitrospiria</taxon>
        <taxon>Nitrospirales</taxon>
        <taxon>Nitrospiraceae</taxon>
        <taxon>Nitrospira</taxon>
    </lineage>
</organism>
<dbReference type="Proteomes" id="UP001302494">
    <property type="component" value="Chromosome"/>
</dbReference>
<name>A0AA96JVV7_9BACT</name>
<proteinExistence type="predicted"/>
<dbReference type="RefSeq" id="WP_312745306.1">
    <property type="nucleotide sequence ID" value="NZ_CP116968.1"/>
</dbReference>
<evidence type="ECO:0000256" key="1">
    <source>
        <dbReference type="SAM" id="MobiDB-lite"/>
    </source>
</evidence>
<evidence type="ECO:0000313" key="2">
    <source>
        <dbReference type="EMBL" id="WNM62187.1"/>
    </source>
</evidence>
<dbReference type="EMBL" id="CP116968">
    <property type="protein sequence ID" value="WNM62187.1"/>
    <property type="molecule type" value="Genomic_DNA"/>
</dbReference>
<protein>
    <submittedName>
        <fullName evidence="2">Uncharacterized protein</fullName>
    </submittedName>
</protein>
<evidence type="ECO:0000313" key="3">
    <source>
        <dbReference type="Proteomes" id="UP001302494"/>
    </source>
</evidence>
<dbReference type="KEGG" id="nneo:PQG83_00140"/>
<sequence>MKNEIPSDMPQQQVPPSQEQKPAILVPEIPHKDNRQEIVTYKTQIDETQNLLRTINESHLSKEQHDTYVSINSFLEKAEEAFSQNDLSMALNLSEKAHTLTKEIVNNSTKP</sequence>